<dbReference type="EMBL" id="ABXP02000079">
    <property type="protein sequence ID" value="KKC29474.1"/>
    <property type="molecule type" value="Genomic_DNA"/>
</dbReference>
<gene>
    <name evidence="1" type="ORF">CDSM653_01430</name>
</gene>
<sequence length="33" mass="3858">MDYTLKKYVKKPPGSKPGFVIYTNHKTIYVNPE</sequence>
<evidence type="ECO:0000313" key="1">
    <source>
        <dbReference type="EMBL" id="KKC29474.1"/>
    </source>
</evidence>
<organism evidence="1 2">
    <name type="scientific">Caldanaerobacter subterraneus subsp. pacificus DSM 12653</name>
    <dbReference type="NCBI Taxonomy" id="391606"/>
    <lineage>
        <taxon>Bacteria</taxon>
        <taxon>Bacillati</taxon>
        <taxon>Bacillota</taxon>
        <taxon>Clostridia</taxon>
        <taxon>Thermoanaerobacterales</taxon>
        <taxon>Thermoanaerobacteraceae</taxon>
        <taxon>Caldanaerobacter</taxon>
    </lineage>
</organism>
<protein>
    <submittedName>
        <fullName evidence="1">RNA-binding protein snRNP</fullName>
    </submittedName>
</protein>
<proteinExistence type="predicted"/>
<reference evidence="1 2" key="1">
    <citation type="submission" date="2008-07" db="EMBL/GenBank/DDBJ databases">
        <authorList>
            <person name="Gonzalez J."/>
            <person name="Sokolova T."/>
            <person name="Ferriera S."/>
            <person name="Johnson J."/>
            <person name="Kravitz S."/>
            <person name="Beeson K."/>
            <person name="Sutton G."/>
            <person name="Rogers Y.-H."/>
            <person name="Friedman R."/>
            <person name="Frazier M."/>
            <person name="Venter J.C."/>
        </authorList>
    </citation>
    <scope>NUCLEOTIDE SEQUENCE [LARGE SCALE GENOMIC DNA]</scope>
    <source>
        <strain evidence="1 2">DSM 12653</strain>
    </source>
</reference>
<dbReference type="Proteomes" id="UP000010146">
    <property type="component" value="Unassembled WGS sequence"/>
</dbReference>
<dbReference type="AlphaFoldDB" id="A0A0F5PNN8"/>
<name>A0A0F5PNN8_9THEO</name>
<evidence type="ECO:0000313" key="2">
    <source>
        <dbReference type="Proteomes" id="UP000010146"/>
    </source>
</evidence>
<reference evidence="1 2" key="2">
    <citation type="journal article" date="2015" name="BMC Genomics">
        <title>Analysis of three genomes within the thermophilic bacterial species Caldanaerobacter subterraneus with a focus on carbon monoxide dehydrogenase evolution and hydrolase diversity.</title>
        <authorList>
            <person name="Sant'Anna F.H."/>
            <person name="Lebedinsky A.V."/>
            <person name="Sokolova T.G."/>
            <person name="Robb F.T."/>
            <person name="Gonzalez J.M."/>
        </authorList>
    </citation>
    <scope>NUCLEOTIDE SEQUENCE [LARGE SCALE GENOMIC DNA]</scope>
    <source>
        <strain evidence="1 2">DSM 12653</strain>
    </source>
</reference>
<comment type="caution">
    <text evidence="1">The sequence shown here is derived from an EMBL/GenBank/DDBJ whole genome shotgun (WGS) entry which is preliminary data.</text>
</comment>
<accession>A0A0F5PNN8</accession>
<reference evidence="2" key="3">
    <citation type="submission" date="2015-02" db="EMBL/GenBank/DDBJ databases">
        <title>Genome analysis of three genomes within the thermophilic hydrogenogenic bacterial species Caldanaerobacter subterraneus.</title>
        <authorList>
            <person name="Sant'Anna F.H."/>
            <person name="Lebedinsky A."/>
            <person name="Sokolova T."/>
            <person name="Robb F.T."/>
            <person name="Gonzalez J.M."/>
        </authorList>
    </citation>
    <scope>NUCLEOTIDE SEQUENCE [LARGE SCALE GENOMIC DNA]</scope>
    <source>
        <strain evidence="2">DSM 12653</strain>
    </source>
</reference>